<protein>
    <recommendedName>
        <fullName evidence="7">Ion transport domain-containing protein</fullName>
    </recommendedName>
</protein>
<dbReference type="AlphaFoldDB" id="A0AA36J6M7"/>
<dbReference type="SUPFAM" id="SSF51206">
    <property type="entry name" value="cAMP-binding domain-like"/>
    <property type="match status" value="1"/>
</dbReference>
<feature type="coiled-coil region" evidence="5">
    <location>
        <begin position="6"/>
        <end position="33"/>
    </location>
</feature>
<comment type="caution">
    <text evidence="8">The sequence shown here is derived from an EMBL/GenBank/DDBJ whole genome shotgun (WGS) entry which is preliminary data.</text>
</comment>
<evidence type="ECO:0000259" key="7">
    <source>
        <dbReference type="Pfam" id="PF00520"/>
    </source>
</evidence>
<proteinExistence type="predicted"/>
<evidence type="ECO:0000256" key="3">
    <source>
        <dbReference type="ARBA" id="ARBA00022989"/>
    </source>
</evidence>
<dbReference type="Proteomes" id="UP001178507">
    <property type="component" value="Unassembled WGS sequence"/>
</dbReference>
<evidence type="ECO:0000256" key="4">
    <source>
        <dbReference type="ARBA" id="ARBA00023136"/>
    </source>
</evidence>
<dbReference type="InterPro" id="IPR005821">
    <property type="entry name" value="Ion_trans_dom"/>
</dbReference>
<reference evidence="8" key="1">
    <citation type="submission" date="2023-08" db="EMBL/GenBank/DDBJ databases">
        <authorList>
            <person name="Chen Y."/>
            <person name="Shah S."/>
            <person name="Dougan E. K."/>
            <person name="Thang M."/>
            <person name="Chan C."/>
        </authorList>
    </citation>
    <scope>NUCLEOTIDE SEQUENCE</scope>
</reference>
<comment type="subcellular location">
    <subcellularLocation>
        <location evidence="1">Membrane</location>
        <topology evidence="1">Multi-pass membrane protein</topology>
    </subcellularLocation>
</comment>
<feature type="transmembrane region" description="Helical" evidence="6">
    <location>
        <begin position="148"/>
        <end position="169"/>
    </location>
</feature>
<dbReference type="InterPro" id="IPR018490">
    <property type="entry name" value="cNMP-bd_dom_sf"/>
</dbReference>
<dbReference type="Pfam" id="PF20717">
    <property type="entry name" value="DUF6829"/>
    <property type="match status" value="1"/>
</dbReference>
<dbReference type="EMBL" id="CAUJNA010003340">
    <property type="protein sequence ID" value="CAJ1399570.1"/>
    <property type="molecule type" value="Genomic_DNA"/>
</dbReference>
<dbReference type="GO" id="GO:0098855">
    <property type="term" value="C:HCN channel complex"/>
    <property type="evidence" value="ECO:0007669"/>
    <property type="project" value="TreeGrafter"/>
</dbReference>
<evidence type="ECO:0000313" key="8">
    <source>
        <dbReference type="EMBL" id="CAJ1399570.1"/>
    </source>
</evidence>
<organism evidence="8 9">
    <name type="scientific">Effrenium voratum</name>
    <dbReference type="NCBI Taxonomy" id="2562239"/>
    <lineage>
        <taxon>Eukaryota</taxon>
        <taxon>Sar</taxon>
        <taxon>Alveolata</taxon>
        <taxon>Dinophyceae</taxon>
        <taxon>Suessiales</taxon>
        <taxon>Symbiodiniaceae</taxon>
        <taxon>Effrenium</taxon>
    </lineage>
</organism>
<dbReference type="InterPro" id="IPR049232">
    <property type="entry name" value="DUF6829"/>
</dbReference>
<dbReference type="InterPro" id="IPR014710">
    <property type="entry name" value="RmlC-like_jellyroll"/>
</dbReference>
<dbReference type="Gene3D" id="1.10.287.70">
    <property type="match status" value="1"/>
</dbReference>
<dbReference type="SUPFAM" id="SSF81324">
    <property type="entry name" value="Voltage-gated potassium channels"/>
    <property type="match status" value="1"/>
</dbReference>
<gene>
    <name evidence="8" type="ORF">EVOR1521_LOCUS23081</name>
</gene>
<feature type="transmembrane region" description="Helical" evidence="6">
    <location>
        <begin position="181"/>
        <end position="198"/>
    </location>
</feature>
<accession>A0AA36J6M7</accession>
<evidence type="ECO:0000256" key="1">
    <source>
        <dbReference type="ARBA" id="ARBA00004141"/>
    </source>
</evidence>
<keyword evidence="4 6" id="KW-0472">Membrane</keyword>
<name>A0AA36J6M7_9DINO</name>
<dbReference type="GO" id="GO:0005249">
    <property type="term" value="F:voltage-gated potassium channel activity"/>
    <property type="evidence" value="ECO:0007669"/>
    <property type="project" value="TreeGrafter"/>
</dbReference>
<evidence type="ECO:0000313" key="9">
    <source>
        <dbReference type="Proteomes" id="UP001178507"/>
    </source>
</evidence>
<sequence length="1165" mass="129802">MSGDSVDAAMQALEELRSQMDLLVDTVKEKMQRLHSALDAAQAPGQPKARVVSAEEPAALVDYSNAQSEEQAVMIEQTMERRFVGNLAVKRGEEIRLHGRWMELSARAGDDDAVLKSLVFRQTGHRVSDKTQRIQKNSALHPGGSVRVFWDVIGIILLCGDGMLMPVSLAWDLHMDEANTFSLLLTLFFWIGLIYWSLDILVNFNTAIYVQGGLETSRNAIALKYLRSWLVFDAALVILDLVNATGEMAGDLGTLRSLRVVRALRLLRLLKVSKLKTIIEDMVASTGRQSIVFLLAIVNTGVLIVFLCHLLTCLWYGIGRASAEEGQISWIDISQAQDVPGWHQYLHSLRYVINAPSPPLVAPDNSRELVFDICTNVLCLIVLGSAVSKISQALADMRATNEEHDRQRREVRLYLTNQNAPFELVTRIMKFVDYRLDKMTLASFDGTLISNSLRAELFVNQRSDYLVQLPIFSLAQAVYPDVFADICALLQKQVFEKKQPVFVVGSWAKGMHVTISGTFSYADPDSISEQVQGISWFEEASLYTDGLLHQSSLISKTFAETFILAGSDLVQCVQNTPGCTRMFLEYARDFVANLQKNGDPFSRSTQVQAGESACISSLHYQELYPDPRKMFDNILVGEALAGSVAASESEAEDAEATRRISESQLSGNKESWLLRRQDSALMAVNSKASMRSEKESQDAQEFGLAGLAEDAMQGNLTEDDDALCKRLRTSLPELHEEYGPHAIFEQATERARAESACISVLALVSNRFETFTQQQPDDERLQNGQWGQLQDIVTWIAPSAEQVHGVLVLLAIRGLCKSKVAIRQIPKPSRRPERAILYLMDCARNVVPSVQFVSESAMDFVRSALVTHEAFNLAQMLQAENVPGSVVKLQHHIQQRGEEDLRFYLLFLLGFMSGLSGGQGSTWMNAKNAEGTLAGIQMLQQLMTSTPRGIYWGFLSARADALAIPRETTEDLALLRLSVLARLQSAEGYAQLRASWDAVGTREKTVLTQHLLADGIEERAFILEFLPALVSNAHRNRVIGLTLLLEVLVSLLSNLQPALAHMALDSDRKMVRVDLSDMAEFVAAVQNRFVFQTCMVRSRLRFFGDRLQLEMTGGNWARCGEPDNDTTALAHALKEIFERQRDLEMRVSSPDVPKRHLDKVQSVSC</sequence>
<dbReference type="InterPro" id="IPR051413">
    <property type="entry name" value="K/Na_HCN_channel"/>
</dbReference>
<dbReference type="GO" id="GO:0035725">
    <property type="term" value="P:sodium ion transmembrane transport"/>
    <property type="evidence" value="ECO:0007669"/>
    <property type="project" value="TreeGrafter"/>
</dbReference>
<dbReference type="PANTHER" id="PTHR45689">
    <property type="entry name" value="I[[H]] CHANNEL, ISOFORM E"/>
    <property type="match status" value="1"/>
</dbReference>
<feature type="domain" description="Ion transport" evidence="7">
    <location>
        <begin position="149"/>
        <end position="321"/>
    </location>
</feature>
<keyword evidence="2 6" id="KW-0812">Transmembrane</keyword>
<keyword evidence="3 6" id="KW-1133">Transmembrane helix</keyword>
<dbReference type="Pfam" id="PF00520">
    <property type="entry name" value="Ion_trans"/>
    <property type="match status" value="1"/>
</dbReference>
<dbReference type="GO" id="GO:0003254">
    <property type="term" value="P:regulation of membrane depolarization"/>
    <property type="evidence" value="ECO:0007669"/>
    <property type="project" value="TreeGrafter"/>
</dbReference>
<keyword evidence="5" id="KW-0175">Coiled coil</keyword>
<evidence type="ECO:0000256" key="5">
    <source>
        <dbReference type="SAM" id="Coils"/>
    </source>
</evidence>
<evidence type="ECO:0000256" key="2">
    <source>
        <dbReference type="ARBA" id="ARBA00022692"/>
    </source>
</evidence>
<dbReference type="PANTHER" id="PTHR45689:SF5">
    <property type="entry name" value="I[[H]] CHANNEL, ISOFORM E"/>
    <property type="match status" value="1"/>
</dbReference>
<feature type="transmembrane region" description="Helical" evidence="6">
    <location>
        <begin position="291"/>
        <end position="318"/>
    </location>
</feature>
<evidence type="ECO:0000256" key="6">
    <source>
        <dbReference type="SAM" id="Phobius"/>
    </source>
</evidence>
<dbReference type="Gene3D" id="2.60.120.10">
    <property type="entry name" value="Jelly Rolls"/>
    <property type="match status" value="1"/>
</dbReference>
<keyword evidence="9" id="KW-1185">Reference proteome</keyword>